<dbReference type="InParanoid" id="Q5CV77"/>
<proteinExistence type="predicted"/>
<dbReference type="GeneID" id="3374663"/>
<feature type="domain" description="RRM" evidence="2">
    <location>
        <begin position="40"/>
        <end position="127"/>
    </location>
</feature>
<comment type="caution">
    <text evidence="3">The sequence shown here is derived from an EMBL/GenBank/DDBJ whole genome shotgun (WGS) entry which is preliminary data.</text>
</comment>
<evidence type="ECO:0000313" key="3">
    <source>
        <dbReference type="EMBL" id="EAK89736.1"/>
    </source>
</evidence>
<gene>
    <name evidence="3" type="ORF">cgd8_5130</name>
</gene>
<keyword evidence="1" id="KW-0694">RNA-binding</keyword>
<dbReference type="PANTHER" id="PTHR15608">
    <property type="entry name" value="SPLICING FACTOR U2AF-ASSOCIATED PROTEIN 2"/>
    <property type="match status" value="1"/>
</dbReference>
<dbReference type="InterPro" id="IPR034393">
    <property type="entry name" value="TatSF1-like"/>
</dbReference>
<dbReference type="GO" id="GO:0005684">
    <property type="term" value="C:U2-type spliceosomal complex"/>
    <property type="evidence" value="ECO:0007669"/>
    <property type="project" value="TreeGrafter"/>
</dbReference>
<evidence type="ECO:0000313" key="4">
    <source>
        <dbReference type="Proteomes" id="UP000006726"/>
    </source>
</evidence>
<dbReference type="Gene3D" id="3.30.70.330">
    <property type="match status" value="2"/>
</dbReference>
<accession>Q5CV77</accession>
<dbReference type="PROSITE" id="PS50102">
    <property type="entry name" value="RRM"/>
    <property type="match status" value="1"/>
</dbReference>
<evidence type="ECO:0000256" key="1">
    <source>
        <dbReference type="PROSITE-ProRule" id="PRU00176"/>
    </source>
</evidence>
<dbReference type="GO" id="GO:0003723">
    <property type="term" value="F:RNA binding"/>
    <property type="evidence" value="ECO:0007669"/>
    <property type="project" value="UniProtKB-UniRule"/>
</dbReference>
<sequence length="274" mass="31711">KKAIVSFYLIRLYIEFINAMDSKKIKKLNKKKAKGTLVNTSIYVQGLPKDITFEEMKYFFGRGGIIKIDPTTLSPKIKLYNDELTKEFSGNALVVYKYEQSIELALKYLNETEIRPGFKVKIEKAIFNKSSKSNIAPLSETEINKKRKQLKAAEMEEERLLSWSNEQHSLNSNIASRIVVLRPMYSRKEAEMYPEGDDFYSELEIEVQEEVTKYCEVVSVTCIPRHPQGIVCVKLKSQHDAEIVIDIFNQRYFDGRQIEVHMYDGSTDFKASCI</sequence>
<dbReference type="InterPro" id="IPR035979">
    <property type="entry name" value="RBD_domain_sf"/>
</dbReference>
<dbReference type="FunCoup" id="Q5CV77">
    <property type="interactions" value="4"/>
</dbReference>
<dbReference type="STRING" id="353152.Q5CV77"/>
<dbReference type="Proteomes" id="UP000006726">
    <property type="component" value="Chromosome 8"/>
</dbReference>
<feature type="non-terminal residue" evidence="3">
    <location>
        <position position="1"/>
    </location>
</feature>
<reference evidence="3 4" key="1">
    <citation type="journal article" date="2004" name="Science">
        <title>Complete genome sequence of the apicomplexan, Cryptosporidium parvum.</title>
        <authorList>
            <person name="Abrahamsen M.S."/>
            <person name="Templeton T.J."/>
            <person name="Enomoto S."/>
            <person name="Abrahante J.E."/>
            <person name="Zhu G."/>
            <person name="Lancto C.A."/>
            <person name="Deng M."/>
            <person name="Liu C."/>
            <person name="Widmer G."/>
            <person name="Tzipori S."/>
            <person name="Buck G.A."/>
            <person name="Xu P."/>
            <person name="Bankier A.T."/>
            <person name="Dear P.H."/>
            <person name="Konfortov B.A."/>
            <person name="Spriggs H.F."/>
            <person name="Iyer L."/>
            <person name="Anantharaman V."/>
            <person name="Aravind L."/>
            <person name="Kapur V."/>
        </authorList>
    </citation>
    <scope>NUCLEOTIDE SEQUENCE [LARGE SCALE GENOMIC DNA]</scope>
    <source>
        <strain evidence="4">Iowa II</strain>
    </source>
</reference>
<dbReference type="OrthoDB" id="10258585at2759"/>
<dbReference type="Pfam" id="PF00076">
    <property type="entry name" value="RRM_1"/>
    <property type="match status" value="1"/>
</dbReference>
<dbReference type="OMA" id="IVISKPM"/>
<dbReference type="AlphaFoldDB" id="Q5CV77"/>
<name>Q5CV77_CRYPI</name>
<dbReference type="InterPro" id="IPR000504">
    <property type="entry name" value="RRM_dom"/>
</dbReference>
<dbReference type="RefSeq" id="XP_627392.1">
    <property type="nucleotide sequence ID" value="XM_627392.1"/>
</dbReference>
<organism evidence="3 4">
    <name type="scientific">Cryptosporidium parvum (strain Iowa II)</name>
    <dbReference type="NCBI Taxonomy" id="353152"/>
    <lineage>
        <taxon>Eukaryota</taxon>
        <taxon>Sar</taxon>
        <taxon>Alveolata</taxon>
        <taxon>Apicomplexa</taxon>
        <taxon>Conoidasida</taxon>
        <taxon>Coccidia</taxon>
        <taxon>Eucoccidiorida</taxon>
        <taxon>Eimeriorina</taxon>
        <taxon>Cryptosporidiidae</taxon>
        <taxon>Cryptosporidium</taxon>
    </lineage>
</organism>
<evidence type="ECO:0000259" key="2">
    <source>
        <dbReference type="PROSITE" id="PS50102"/>
    </source>
</evidence>
<dbReference type="InterPro" id="IPR012677">
    <property type="entry name" value="Nucleotide-bd_a/b_plait_sf"/>
</dbReference>
<dbReference type="SMART" id="SM00360">
    <property type="entry name" value="RRM"/>
    <property type="match status" value="2"/>
</dbReference>
<dbReference type="SUPFAM" id="SSF54928">
    <property type="entry name" value="RNA-binding domain, RBD"/>
    <property type="match status" value="2"/>
</dbReference>
<dbReference type="PANTHER" id="PTHR15608:SF0">
    <property type="entry name" value="HIV TAT-SPECIFIC FACTOR 1"/>
    <property type="match status" value="1"/>
</dbReference>
<protein>
    <recommendedName>
        <fullName evidence="2">RRM domain-containing protein</fullName>
    </recommendedName>
</protein>
<keyword evidence="4" id="KW-1185">Reference proteome</keyword>
<dbReference type="KEGG" id="cpv:cgd8_5130"/>
<dbReference type="EMBL" id="AAEE01000003">
    <property type="protein sequence ID" value="EAK89736.1"/>
    <property type="molecule type" value="Genomic_DNA"/>
</dbReference>
<dbReference type="GO" id="GO:0005686">
    <property type="term" value="C:U2 snRNP"/>
    <property type="evidence" value="ECO:0007669"/>
    <property type="project" value="TreeGrafter"/>
</dbReference>